<evidence type="ECO:0000256" key="1">
    <source>
        <dbReference type="ARBA" id="ARBA00004651"/>
    </source>
</evidence>
<feature type="transmembrane region" description="Helical" evidence="7">
    <location>
        <begin position="96"/>
        <end position="114"/>
    </location>
</feature>
<dbReference type="PROSITE" id="PS50850">
    <property type="entry name" value="MFS"/>
    <property type="match status" value="1"/>
</dbReference>
<keyword evidence="2" id="KW-0813">Transport</keyword>
<feature type="transmembrane region" description="Helical" evidence="7">
    <location>
        <begin position="410"/>
        <end position="432"/>
    </location>
</feature>
<dbReference type="PANTHER" id="PTHR43045:SF1">
    <property type="entry name" value="SHIKIMATE TRANSPORTER"/>
    <property type="match status" value="1"/>
</dbReference>
<comment type="caution">
    <text evidence="9">The sequence shown here is derived from an EMBL/GenBank/DDBJ whole genome shotgun (WGS) entry which is preliminary data.</text>
</comment>
<keyword evidence="6 7" id="KW-0472">Membrane</keyword>
<reference evidence="9" key="1">
    <citation type="submission" date="2023-07" db="EMBL/GenBank/DDBJ databases">
        <authorList>
            <person name="Kim M."/>
        </authorList>
    </citation>
    <scope>NUCLEOTIDE SEQUENCE</scope>
    <source>
        <strain evidence="9">BIUV-7</strain>
    </source>
</reference>
<feature type="transmembrane region" description="Helical" evidence="7">
    <location>
        <begin position="62"/>
        <end position="84"/>
    </location>
</feature>
<keyword evidence="3" id="KW-1003">Cell membrane</keyword>
<dbReference type="EMBL" id="JAUOTP010000005">
    <property type="protein sequence ID" value="MDO6415266.1"/>
    <property type="molecule type" value="Genomic_DNA"/>
</dbReference>
<evidence type="ECO:0000256" key="2">
    <source>
        <dbReference type="ARBA" id="ARBA00022448"/>
    </source>
</evidence>
<feature type="transmembrane region" description="Helical" evidence="7">
    <location>
        <begin position="161"/>
        <end position="184"/>
    </location>
</feature>
<dbReference type="PANTHER" id="PTHR43045">
    <property type="entry name" value="SHIKIMATE TRANSPORTER"/>
    <property type="match status" value="1"/>
</dbReference>
<evidence type="ECO:0000256" key="7">
    <source>
        <dbReference type="SAM" id="Phobius"/>
    </source>
</evidence>
<comment type="subcellular location">
    <subcellularLocation>
        <location evidence="1">Cell membrane</location>
        <topology evidence="1">Multi-pass membrane protein</topology>
    </subcellularLocation>
</comment>
<proteinExistence type="predicted"/>
<evidence type="ECO:0000256" key="4">
    <source>
        <dbReference type="ARBA" id="ARBA00022692"/>
    </source>
</evidence>
<feature type="transmembrane region" description="Helical" evidence="7">
    <location>
        <begin position="344"/>
        <end position="369"/>
    </location>
</feature>
<gene>
    <name evidence="9" type="ORF">Q4F19_12810</name>
</gene>
<dbReference type="InterPro" id="IPR005829">
    <property type="entry name" value="Sugar_transporter_CS"/>
</dbReference>
<feature type="transmembrane region" description="Helical" evidence="7">
    <location>
        <begin position="254"/>
        <end position="277"/>
    </location>
</feature>
<feature type="transmembrane region" description="Helical" evidence="7">
    <location>
        <begin position="289"/>
        <end position="309"/>
    </location>
</feature>
<accession>A0ABT8YAA9</accession>
<feature type="transmembrane region" description="Helical" evidence="7">
    <location>
        <begin position="196"/>
        <end position="215"/>
    </location>
</feature>
<feature type="domain" description="Major facilitator superfamily (MFS) profile" evidence="8">
    <location>
        <begin position="23"/>
        <end position="437"/>
    </location>
</feature>
<feature type="transmembrane region" description="Helical" evidence="7">
    <location>
        <begin position="120"/>
        <end position="140"/>
    </location>
</feature>
<dbReference type="Pfam" id="PF07690">
    <property type="entry name" value="MFS_1"/>
    <property type="match status" value="1"/>
</dbReference>
<evidence type="ECO:0000313" key="10">
    <source>
        <dbReference type="Proteomes" id="UP001169764"/>
    </source>
</evidence>
<dbReference type="InterPro" id="IPR020846">
    <property type="entry name" value="MFS_dom"/>
</dbReference>
<evidence type="ECO:0000256" key="3">
    <source>
        <dbReference type="ARBA" id="ARBA00022475"/>
    </source>
</evidence>
<evidence type="ECO:0000259" key="8">
    <source>
        <dbReference type="PROSITE" id="PS50850"/>
    </source>
</evidence>
<evidence type="ECO:0000256" key="5">
    <source>
        <dbReference type="ARBA" id="ARBA00022989"/>
    </source>
</evidence>
<dbReference type="PROSITE" id="PS00217">
    <property type="entry name" value="SUGAR_TRANSPORT_2"/>
    <property type="match status" value="1"/>
</dbReference>
<name>A0ABT8YAA9_9SPHN</name>
<dbReference type="SUPFAM" id="SSF103473">
    <property type="entry name" value="MFS general substrate transporter"/>
    <property type="match status" value="1"/>
</dbReference>
<keyword evidence="5 7" id="KW-1133">Transmembrane helix</keyword>
<sequence length="445" mass="47084">MRDRSSTEESAISVGRSTMARRAAIGSAVGSALEWLDFTAYGAVSATVLPRLFFPTLDANTAILASFATFGVGFCARPAGGIVFGLLGDRVGRKNVLLVTFALMGVSSMLIGLMPPYSSIGIWAPALIVLLRFVQGFALGGESTGAQLFAMEHAPAGRRGLYGSFVNMAAPASQVLANGMLVAISSVLDDRAFLQFGWRIPFLMSVLLILLGLYLRSRVSETPAFEALKARQVEVAGSAVGKPKVRVRDHWRTILRLLIFWGGPASCYYVVTVFSITFIVKHGLLSTRATFLCLMSASVVAVGTTILGGAATDRFGRKPPLIVASIVMLVTSCLYFRLLETGSVVLTIVAMSLFAGSIQAQSGILPSFFSEQFPTSARYAGSALAYTGANLLFASPTPFVAAWVTQRSEGSTAGVTAICVGLVSASLLALMISPETRFVDVDAPE</sequence>
<keyword evidence="10" id="KW-1185">Reference proteome</keyword>
<dbReference type="InterPro" id="IPR036259">
    <property type="entry name" value="MFS_trans_sf"/>
</dbReference>
<feature type="transmembrane region" description="Helical" evidence="7">
    <location>
        <begin position="381"/>
        <end position="404"/>
    </location>
</feature>
<keyword evidence="4 7" id="KW-0812">Transmembrane</keyword>
<dbReference type="Proteomes" id="UP001169764">
    <property type="component" value="Unassembled WGS sequence"/>
</dbReference>
<evidence type="ECO:0000256" key="6">
    <source>
        <dbReference type="ARBA" id="ARBA00023136"/>
    </source>
</evidence>
<evidence type="ECO:0000313" key="9">
    <source>
        <dbReference type="EMBL" id="MDO6415266.1"/>
    </source>
</evidence>
<dbReference type="RefSeq" id="WP_303543155.1">
    <property type="nucleotide sequence ID" value="NZ_JAUOTP010000005.1"/>
</dbReference>
<dbReference type="InterPro" id="IPR011701">
    <property type="entry name" value="MFS"/>
</dbReference>
<organism evidence="9 10">
    <name type="scientific">Sphingomonas natans</name>
    <dbReference type="NCBI Taxonomy" id="3063330"/>
    <lineage>
        <taxon>Bacteria</taxon>
        <taxon>Pseudomonadati</taxon>
        <taxon>Pseudomonadota</taxon>
        <taxon>Alphaproteobacteria</taxon>
        <taxon>Sphingomonadales</taxon>
        <taxon>Sphingomonadaceae</taxon>
        <taxon>Sphingomonas</taxon>
    </lineage>
</organism>
<protein>
    <submittedName>
        <fullName evidence="9">MFS transporter</fullName>
    </submittedName>
</protein>
<dbReference type="Gene3D" id="1.20.1250.20">
    <property type="entry name" value="MFS general substrate transporter like domains"/>
    <property type="match status" value="2"/>
</dbReference>